<comment type="caution">
    <text evidence="2">The sequence shown here is derived from an EMBL/GenBank/DDBJ whole genome shotgun (WGS) entry which is preliminary data.</text>
</comment>
<proteinExistence type="predicted"/>
<accession>A0A2P4XFX8</accession>
<dbReference type="Proteomes" id="UP000237271">
    <property type="component" value="Unassembled WGS sequence"/>
</dbReference>
<name>A0A2P4XFX8_9STRA</name>
<evidence type="ECO:0008006" key="4">
    <source>
        <dbReference type="Google" id="ProtNLM"/>
    </source>
</evidence>
<evidence type="ECO:0000256" key="1">
    <source>
        <dbReference type="SAM" id="MobiDB-lite"/>
    </source>
</evidence>
<reference evidence="2 3" key="1">
    <citation type="journal article" date="2017" name="Genome Biol. Evol.">
        <title>Phytophthora megakarya and P. palmivora, closely related causal agents of cacao black pod rot, underwent increases in genome sizes and gene numbers by different mechanisms.</title>
        <authorList>
            <person name="Ali S.S."/>
            <person name="Shao J."/>
            <person name="Lary D.J."/>
            <person name="Kronmiller B."/>
            <person name="Shen D."/>
            <person name="Strem M.D."/>
            <person name="Amoako-Attah I."/>
            <person name="Akrofi A.Y."/>
            <person name="Begoude B.A."/>
            <person name="Ten Hoopen G.M."/>
            <person name="Coulibaly K."/>
            <person name="Kebe B.I."/>
            <person name="Melnick R.L."/>
            <person name="Guiltinan M.J."/>
            <person name="Tyler B.M."/>
            <person name="Meinhardt L.W."/>
            <person name="Bailey B.A."/>
        </authorList>
    </citation>
    <scope>NUCLEOTIDE SEQUENCE [LARGE SCALE GENOMIC DNA]</scope>
    <source>
        <strain evidence="3">sbr112.9</strain>
    </source>
</reference>
<organism evidence="2 3">
    <name type="scientific">Phytophthora palmivora</name>
    <dbReference type="NCBI Taxonomy" id="4796"/>
    <lineage>
        <taxon>Eukaryota</taxon>
        <taxon>Sar</taxon>
        <taxon>Stramenopiles</taxon>
        <taxon>Oomycota</taxon>
        <taxon>Peronosporomycetes</taxon>
        <taxon>Peronosporales</taxon>
        <taxon>Peronosporaceae</taxon>
        <taxon>Phytophthora</taxon>
    </lineage>
</organism>
<dbReference type="EMBL" id="NCKW01011101">
    <property type="protein sequence ID" value="POM64446.1"/>
    <property type="molecule type" value="Genomic_DNA"/>
</dbReference>
<sequence>MPDVLGVLPNHLWSQAIDFTPTEFTLDRVEINLCAIFGRQSKCEIMVLDGGRPINNVQAGHVKPKRSALGKRKATAPLGPDMHYNLGCMNCQYCARVGNDTNNIGPHKVADCLEFGVFRRNIYAVGKSWLRKPLHLPVVEMKGKTNKVRGEIPVPECPHAAVSVDACRAVEYKAHVRPDEYVSPPPSALELPVTPGRSTAAFDGEDELRDSVVNAVDVDAKDKSQDGPQQSDDKEVMEEKAAEVNNRGIVATTEHFAGMMSELESKVTRYVKKKPSTRYMFTFDLGSKHSNTHISTIKLYLRGPKGIRLFLLDNTAMVPHATSNILSEFGLRRSGYQIIGSLSGKFKFVLFDNELVFNAKALNGAYYVQNKTQ</sequence>
<keyword evidence="3" id="KW-1185">Reference proteome</keyword>
<feature type="compositionally biased region" description="Basic and acidic residues" evidence="1">
    <location>
        <begin position="218"/>
        <end position="241"/>
    </location>
</feature>
<evidence type="ECO:0000313" key="2">
    <source>
        <dbReference type="EMBL" id="POM64446.1"/>
    </source>
</evidence>
<dbReference type="AlphaFoldDB" id="A0A2P4XFX8"/>
<protein>
    <recommendedName>
        <fullName evidence="4">Polyprotein</fullName>
    </recommendedName>
</protein>
<gene>
    <name evidence="2" type="ORF">PHPALM_20015</name>
</gene>
<evidence type="ECO:0000313" key="3">
    <source>
        <dbReference type="Proteomes" id="UP000237271"/>
    </source>
</evidence>
<feature type="region of interest" description="Disordered" evidence="1">
    <location>
        <begin position="216"/>
        <end position="241"/>
    </location>
</feature>